<feature type="domain" description="DUF637" evidence="1">
    <location>
        <begin position="89"/>
        <end position="210"/>
    </location>
</feature>
<gene>
    <name evidence="2" type="ORF">VSS37_19395</name>
</gene>
<keyword evidence="3" id="KW-1185">Reference proteome</keyword>
<accession>A0ABU6D4B4</accession>
<reference evidence="3" key="1">
    <citation type="submission" date="2023-07" db="EMBL/GenBank/DDBJ databases">
        <title>The carbon used by Thiothrix.</title>
        <authorList>
            <person name="Chen L."/>
        </authorList>
    </citation>
    <scope>NUCLEOTIDE SEQUENCE [LARGE SCALE GENOMIC DNA]</scope>
</reference>
<dbReference type="RefSeq" id="WP_324697880.1">
    <property type="nucleotide sequence ID" value="NZ_JAYMYJ010000151.1"/>
</dbReference>
<comment type="caution">
    <text evidence="2">The sequence shown here is derived from an EMBL/GenBank/DDBJ whole genome shotgun (WGS) entry which is preliminary data.</text>
</comment>
<protein>
    <submittedName>
        <fullName evidence="2">DUF637 domain-containing protein</fullName>
    </submittedName>
</protein>
<proteinExistence type="predicted"/>
<evidence type="ECO:0000313" key="2">
    <source>
        <dbReference type="EMBL" id="MEB4593152.1"/>
    </source>
</evidence>
<sequence>MQVLFDEYALWQPQHQIPAVKARLDQINQALQPYRDAYHNKNERILATTGNSTLTIQEPLPNGLLAPAAAVVNTVITARDVVKAVDEGNVKSLASAVIGAGLSGKLSNSLNLASDAANISVAQQLQIHALDGLTRATVSTVVEGGDFDDQLKSSLKASAATIISQIGANTIGDWYSDGKLDYTTHKLAHTALGFTAGLAANGDGISGALGGLAGSVAGEYFQSENAAVFSSAAAAALLGKDAQLAANIAGTPDRFNRQLHQSEIDWVKAQAKQFAKEKGITEAEALKLLMPEAVQLADYTYEQVLPDNAEVREWLKAQGAKDGKLQEERRWLWGTKTAVSGYFDSGINREVVSQNAGFYADAVGISPERAATLNRQNLIGEWGDGYNDNNITGKMDDYQAIADFMLPDIMLIPEAYTAYQNGDYREPLKTHIIVKFDNE</sequence>
<dbReference type="Pfam" id="PF04830">
    <property type="entry name" value="DUF637"/>
    <property type="match status" value="1"/>
</dbReference>
<dbReference type="EMBL" id="JAYMYJ010000151">
    <property type="protein sequence ID" value="MEB4593152.1"/>
    <property type="molecule type" value="Genomic_DNA"/>
</dbReference>
<dbReference type="Proteomes" id="UP001308005">
    <property type="component" value="Unassembled WGS sequence"/>
</dbReference>
<name>A0ABU6D4B4_9GAMM</name>
<dbReference type="InterPro" id="IPR006915">
    <property type="entry name" value="DUF637_hemagglutn_put"/>
</dbReference>
<organism evidence="2 3">
    <name type="scientific">Candidatus Thiothrix phosphatis</name>
    <dbReference type="NCBI Taxonomy" id="3112415"/>
    <lineage>
        <taxon>Bacteria</taxon>
        <taxon>Pseudomonadati</taxon>
        <taxon>Pseudomonadota</taxon>
        <taxon>Gammaproteobacteria</taxon>
        <taxon>Thiotrichales</taxon>
        <taxon>Thiotrichaceae</taxon>
        <taxon>Thiothrix</taxon>
    </lineage>
</organism>
<evidence type="ECO:0000259" key="1">
    <source>
        <dbReference type="Pfam" id="PF04830"/>
    </source>
</evidence>
<reference evidence="2 3" key="2">
    <citation type="submission" date="2024-01" db="EMBL/GenBank/DDBJ databases">
        <authorList>
            <person name="Xie X."/>
        </authorList>
    </citation>
    <scope>NUCLEOTIDE SEQUENCE [LARGE SCALE GENOMIC DNA]</scope>
    <source>
        <strain evidence="2">SCUT-1</strain>
    </source>
</reference>
<evidence type="ECO:0000313" key="3">
    <source>
        <dbReference type="Proteomes" id="UP001308005"/>
    </source>
</evidence>